<dbReference type="EMBL" id="SWKU01000006">
    <property type="protein sequence ID" value="KAF3005773.1"/>
    <property type="molecule type" value="Genomic_DNA"/>
</dbReference>
<dbReference type="OrthoDB" id="2565191at2759"/>
<organism evidence="2 3">
    <name type="scientific">Curvularia kusanoi</name>
    <name type="common">Cochliobolus kusanoi</name>
    <dbReference type="NCBI Taxonomy" id="90978"/>
    <lineage>
        <taxon>Eukaryota</taxon>
        <taxon>Fungi</taxon>
        <taxon>Dikarya</taxon>
        <taxon>Ascomycota</taxon>
        <taxon>Pezizomycotina</taxon>
        <taxon>Dothideomycetes</taxon>
        <taxon>Pleosporomycetidae</taxon>
        <taxon>Pleosporales</taxon>
        <taxon>Pleosporineae</taxon>
        <taxon>Pleosporaceae</taxon>
        <taxon>Curvularia</taxon>
    </lineage>
</organism>
<feature type="region of interest" description="Disordered" evidence="1">
    <location>
        <begin position="1"/>
        <end position="27"/>
    </location>
</feature>
<sequence>MSRRLYNGTSTRASSGSANGDEDVVEERSLRRPANVYDAIAGRVTQAGLVGNIKDVKSSRQPLRPDEVLFKQANAPIRYEETDYYNAHARLPANQQLPSSELLTAIHAYVSKLYSRNTEGDSLPAWKCMDETALIALGILMEESAREVLGETGDFAFVEAADDEEEKILDSQSGNAPADAETSGSEQMSRAASIASDSDSTSDGSRYSSEESD</sequence>
<dbReference type="GO" id="GO:0006360">
    <property type="term" value="P:transcription by RNA polymerase I"/>
    <property type="evidence" value="ECO:0007669"/>
    <property type="project" value="InterPro"/>
</dbReference>
<gene>
    <name evidence="2" type="ORF">E8E13_007244</name>
</gene>
<dbReference type="InterPro" id="IPR022793">
    <property type="entry name" value="Rrn10"/>
</dbReference>
<reference evidence="2" key="1">
    <citation type="submission" date="2019-04" db="EMBL/GenBank/DDBJ databases">
        <title>Sequencing of skin fungus with MAO and IRED activity.</title>
        <authorList>
            <person name="Marsaioli A.J."/>
            <person name="Bonatto J.M.C."/>
            <person name="Reis Junior O."/>
        </authorList>
    </citation>
    <scope>NUCLEOTIDE SEQUENCE</scope>
    <source>
        <strain evidence="2">30M1</strain>
    </source>
</reference>
<comment type="caution">
    <text evidence="2">The sequence shown here is derived from an EMBL/GenBank/DDBJ whole genome shotgun (WGS) entry which is preliminary data.</text>
</comment>
<feature type="compositionally biased region" description="Polar residues" evidence="1">
    <location>
        <begin position="7"/>
        <end position="18"/>
    </location>
</feature>
<evidence type="ECO:0000256" key="1">
    <source>
        <dbReference type="SAM" id="MobiDB-lite"/>
    </source>
</evidence>
<feature type="region of interest" description="Disordered" evidence="1">
    <location>
        <begin position="165"/>
        <end position="213"/>
    </location>
</feature>
<dbReference type="PANTHER" id="PTHR28054">
    <property type="entry name" value="RNA POLYMERASE I-SPECIFIC TRANSCRIPTION INITIATION FACTOR RRN10"/>
    <property type="match status" value="1"/>
</dbReference>
<name>A0A9P4TI71_CURKU</name>
<keyword evidence="3" id="KW-1185">Reference proteome</keyword>
<proteinExistence type="predicted"/>
<accession>A0A9P4TI71</accession>
<dbReference type="PANTHER" id="PTHR28054:SF1">
    <property type="entry name" value="RNA POLYMERASE I-SPECIFIC TRANSCRIPTION INITIATION FACTOR RRN10"/>
    <property type="match status" value="1"/>
</dbReference>
<feature type="compositionally biased region" description="Low complexity" evidence="1">
    <location>
        <begin position="189"/>
        <end position="207"/>
    </location>
</feature>
<protein>
    <submittedName>
        <fullName evidence="2">Uncharacterized protein</fullName>
    </submittedName>
</protein>
<evidence type="ECO:0000313" key="3">
    <source>
        <dbReference type="Proteomes" id="UP000801428"/>
    </source>
</evidence>
<dbReference type="AlphaFoldDB" id="A0A9P4TI71"/>
<dbReference type="Proteomes" id="UP000801428">
    <property type="component" value="Unassembled WGS sequence"/>
</dbReference>
<evidence type="ECO:0000313" key="2">
    <source>
        <dbReference type="EMBL" id="KAF3005773.1"/>
    </source>
</evidence>